<accession>A0A561SZQ3</accession>
<dbReference type="OrthoDB" id="3581432at2"/>
<dbReference type="InterPro" id="IPR036513">
    <property type="entry name" value="STAS_dom_sf"/>
</dbReference>
<dbReference type="Gene3D" id="3.30.750.24">
    <property type="entry name" value="STAS domain"/>
    <property type="match status" value="1"/>
</dbReference>
<dbReference type="EMBL" id="VIWU01000001">
    <property type="protein sequence ID" value="TWF80348.1"/>
    <property type="molecule type" value="Genomic_DNA"/>
</dbReference>
<keyword evidence="2" id="KW-1185">Reference proteome</keyword>
<name>A0A561SZQ3_9PSEU</name>
<reference evidence="1 2" key="1">
    <citation type="submission" date="2019-06" db="EMBL/GenBank/DDBJ databases">
        <title>Sequencing the genomes of 1000 actinobacteria strains.</title>
        <authorList>
            <person name="Klenk H.-P."/>
        </authorList>
    </citation>
    <scope>NUCLEOTIDE SEQUENCE [LARGE SCALE GENOMIC DNA]</scope>
    <source>
        <strain evidence="1 2">DSM 45671</strain>
    </source>
</reference>
<comment type="caution">
    <text evidence="1">The sequence shown here is derived from an EMBL/GenBank/DDBJ whole genome shotgun (WGS) entry which is preliminary data.</text>
</comment>
<sequence>MITTTPLDHVPSAATPAPDVGDVPAVTIRAVWPDREHALIGMIGAATDADSLAELRERVEALLIGGVRHLLVDLTEAPAFDRPVRALLADAAARLADRSGWLRIHPGFDETSPPNPDVDDATLPDLFVIYRSMAGGTGGRGGR</sequence>
<proteinExistence type="predicted"/>
<dbReference type="AlphaFoldDB" id="A0A561SZQ3"/>
<evidence type="ECO:0000313" key="1">
    <source>
        <dbReference type="EMBL" id="TWF80348.1"/>
    </source>
</evidence>
<organism evidence="1 2">
    <name type="scientific">Pseudonocardia hierapolitana</name>
    <dbReference type="NCBI Taxonomy" id="1128676"/>
    <lineage>
        <taxon>Bacteria</taxon>
        <taxon>Bacillati</taxon>
        <taxon>Actinomycetota</taxon>
        <taxon>Actinomycetes</taxon>
        <taxon>Pseudonocardiales</taxon>
        <taxon>Pseudonocardiaceae</taxon>
        <taxon>Pseudonocardia</taxon>
    </lineage>
</organism>
<evidence type="ECO:0008006" key="3">
    <source>
        <dbReference type="Google" id="ProtNLM"/>
    </source>
</evidence>
<dbReference type="RefSeq" id="WP_147259042.1">
    <property type="nucleotide sequence ID" value="NZ_VIWU01000001.1"/>
</dbReference>
<evidence type="ECO:0000313" key="2">
    <source>
        <dbReference type="Proteomes" id="UP000321261"/>
    </source>
</evidence>
<protein>
    <recommendedName>
        <fullName evidence="3">STAS domain-containing protein</fullName>
    </recommendedName>
</protein>
<gene>
    <name evidence="1" type="ORF">FHX44_116291</name>
</gene>
<dbReference type="Proteomes" id="UP000321261">
    <property type="component" value="Unassembled WGS sequence"/>
</dbReference>